<proteinExistence type="predicted"/>
<sequence length="151" mass="16562">MSYFSGFKNFVPVNPYNHTISTIHNHITAQTSPAEVLTRVTLSAEELMPVKDLAASATTISYRLTERTVDGIHLADKWVTGNSLPDTLCAVCDHLEVITSDQRWAPGLPGGTQGSALGPWLLSSILYVRGRFRDSWWSCGVQILEADIVST</sequence>
<name>A0AA38M2Q3_9CUCU</name>
<evidence type="ECO:0000313" key="1">
    <source>
        <dbReference type="EMBL" id="KAJ3640719.1"/>
    </source>
</evidence>
<gene>
    <name evidence="1" type="ORF">Zmor_027263</name>
</gene>
<reference evidence="1" key="1">
    <citation type="journal article" date="2023" name="G3 (Bethesda)">
        <title>Whole genome assemblies of Zophobas morio and Tenebrio molitor.</title>
        <authorList>
            <person name="Kaur S."/>
            <person name="Stinson S.A."/>
            <person name="diCenzo G.C."/>
        </authorList>
    </citation>
    <scope>NUCLEOTIDE SEQUENCE</scope>
    <source>
        <strain evidence="1">QUZm001</strain>
    </source>
</reference>
<dbReference type="EMBL" id="JALNTZ010000009">
    <property type="protein sequence ID" value="KAJ3640719.1"/>
    <property type="molecule type" value="Genomic_DNA"/>
</dbReference>
<dbReference type="AlphaFoldDB" id="A0AA38M2Q3"/>
<organism evidence="1 2">
    <name type="scientific">Zophobas morio</name>
    <dbReference type="NCBI Taxonomy" id="2755281"/>
    <lineage>
        <taxon>Eukaryota</taxon>
        <taxon>Metazoa</taxon>
        <taxon>Ecdysozoa</taxon>
        <taxon>Arthropoda</taxon>
        <taxon>Hexapoda</taxon>
        <taxon>Insecta</taxon>
        <taxon>Pterygota</taxon>
        <taxon>Neoptera</taxon>
        <taxon>Endopterygota</taxon>
        <taxon>Coleoptera</taxon>
        <taxon>Polyphaga</taxon>
        <taxon>Cucujiformia</taxon>
        <taxon>Tenebrionidae</taxon>
        <taxon>Zophobas</taxon>
    </lineage>
</organism>
<protein>
    <submittedName>
        <fullName evidence="1">Uncharacterized protein</fullName>
    </submittedName>
</protein>
<keyword evidence="2" id="KW-1185">Reference proteome</keyword>
<dbReference type="Proteomes" id="UP001168821">
    <property type="component" value="Unassembled WGS sequence"/>
</dbReference>
<accession>A0AA38M2Q3</accession>
<evidence type="ECO:0000313" key="2">
    <source>
        <dbReference type="Proteomes" id="UP001168821"/>
    </source>
</evidence>
<comment type="caution">
    <text evidence="1">The sequence shown here is derived from an EMBL/GenBank/DDBJ whole genome shotgun (WGS) entry which is preliminary data.</text>
</comment>